<dbReference type="EMBL" id="JBEPLJ010000001">
    <property type="protein sequence ID" value="MET3584350.1"/>
    <property type="molecule type" value="Genomic_DNA"/>
</dbReference>
<sequence length="89" mass="10038">MTVHADATAIDGLLDFYSLEVDHWWKLLALLPSLKRGTQGGWNDVCSFSTKDLTIRMQKSKAVNLDGELKIQTPVRFTTREQAVSVYIP</sequence>
<protein>
    <submittedName>
        <fullName evidence="2">Diacylglycerol kinase family enzyme</fullName>
    </submittedName>
</protein>
<keyword evidence="2" id="KW-0808">Transferase</keyword>
<dbReference type="InterPro" id="IPR016064">
    <property type="entry name" value="NAD/diacylglycerol_kinase_sf"/>
</dbReference>
<feature type="domain" description="YegS/DAGK C-terminal" evidence="1">
    <location>
        <begin position="1"/>
        <end position="87"/>
    </location>
</feature>
<dbReference type="Proteomes" id="UP001549031">
    <property type="component" value="Unassembled WGS sequence"/>
</dbReference>
<accession>A0ABV2H1E3</accession>
<reference evidence="2 3" key="1">
    <citation type="submission" date="2024-06" db="EMBL/GenBank/DDBJ databases">
        <title>Genomic Encyclopedia of Type Strains, Phase IV (KMG-IV): sequencing the most valuable type-strain genomes for metagenomic binning, comparative biology and taxonomic classification.</title>
        <authorList>
            <person name="Goeker M."/>
        </authorList>
    </citation>
    <scope>NUCLEOTIDE SEQUENCE [LARGE SCALE GENOMIC DNA]</scope>
    <source>
        <strain evidence="2 3">DSM 105042</strain>
    </source>
</reference>
<keyword evidence="2" id="KW-0418">Kinase</keyword>
<gene>
    <name evidence="2" type="ORF">ABID21_000442</name>
</gene>
<dbReference type="Pfam" id="PF19279">
    <property type="entry name" value="YegS_C"/>
    <property type="match status" value="1"/>
</dbReference>
<evidence type="ECO:0000313" key="3">
    <source>
        <dbReference type="Proteomes" id="UP001549031"/>
    </source>
</evidence>
<dbReference type="InterPro" id="IPR045540">
    <property type="entry name" value="YegS/DAGK_C"/>
</dbReference>
<organism evidence="2 3">
    <name type="scientific">Pseudorhizobium tarimense</name>
    <dbReference type="NCBI Taxonomy" id="1079109"/>
    <lineage>
        <taxon>Bacteria</taxon>
        <taxon>Pseudomonadati</taxon>
        <taxon>Pseudomonadota</taxon>
        <taxon>Alphaproteobacteria</taxon>
        <taxon>Hyphomicrobiales</taxon>
        <taxon>Rhizobiaceae</taxon>
        <taxon>Rhizobium/Agrobacterium group</taxon>
        <taxon>Pseudorhizobium</taxon>
    </lineage>
</organism>
<keyword evidence="3" id="KW-1185">Reference proteome</keyword>
<dbReference type="Gene3D" id="2.60.200.40">
    <property type="match status" value="1"/>
</dbReference>
<comment type="caution">
    <text evidence="2">The sequence shown here is derived from an EMBL/GenBank/DDBJ whole genome shotgun (WGS) entry which is preliminary data.</text>
</comment>
<dbReference type="GO" id="GO:0016301">
    <property type="term" value="F:kinase activity"/>
    <property type="evidence" value="ECO:0007669"/>
    <property type="project" value="UniProtKB-KW"/>
</dbReference>
<name>A0ABV2H1E3_9HYPH</name>
<dbReference type="SUPFAM" id="SSF111331">
    <property type="entry name" value="NAD kinase/diacylglycerol kinase-like"/>
    <property type="match status" value="1"/>
</dbReference>
<evidence type="ECO:0000259" key="1">
    <source>
        <dbReference type="Pfam" id="PF19279"/>
    </source>
</evidence>
<evidence type="ECO:0000313" key="2">
    <source>
        <dbReference type="EMBL" id="MET3584350.1"/>
    </source>
</evidence>
<dbReference type="RefSeq" id="WP_312038793.1">
    <property type="nucleotide sequence ID" value="NZ_JALJRA010000001.1"/>
</dbReference>
<proteinExistence type="predicted"/>